<dbReference type="PANTHER" id="PTHR13450">
    <property type="entry name" value="MITOCHONDRIAL 39S RIBOSOMAL PROTEIN L42"/>
    <property type="match status" value="1"/>
</dbReference>
<dbReference type="Pfam" id="PF10210">
    <property type="entry name" value="MRP-S32"/>
    <property type="match status" value="1"/>
</dbReference>
<protein>
    <recommendedName>
        <fullName evidence="7">Large ribosomal subunit protein mL42</fullName>
    </recommendedName>
</protein>
<comment type="subcellular location">
    <subcellularLocation>
        <location evidence="1">Mitochondrion</location>
    </subcellularLocation>
</comment>
<reference evidence="8" key="1">
    <citation type="journal article" date="2015" name="Sci. Rep.">
        <title>Spliced leader RNA trans-splicing discovered in copepods.</title>
        <authorList>
            <person name="Yang F."/>
            <person name="Xu D."/>
            <person name="Zhuang Y."/>
            <person name="Yi X."/>
            <person name="Huang Y."/>
            <person name="Chen H."/>
            <person name="Lin S."/>
            <person name="Campbell D.A."/>
            <person name="Sturm N.R."/>
            <person name="Liu G."/>
            <person name="Zhang H."/>
        </authorList>
    </citation>
    <scope>NUCLEOTIDE SEQUENCE</scope>
</reference>
<name>A0A0U2VCI7_9MAXI</name>
<evidence type="ECO:0000256" key="3">
    <source>
        <dbReference type="ARBA" id="ARBA00022946"/>
    </source>
</evidence>
<evidence type="ECO:0000256" key="1">
    <source>
        <dbReference type="ARBA" id="ARBA00004173"/>
    </source>
</evidence>
<dbReference type="PANTHER" id="PTHR13450:SF4">
    <property type="entry name" value="LARGE RIBOSOMAL SUBUNIT PROTEIN ML42"/>
    <property type="match status" value="1"/>
</dbReference>
<accession>A0A0U2VCI7</accession>
<evidence type="ECO:0000256" key="4">
    <source>
        <dbReference type="ARBA" id="ARBA00022980"/>
    </source>
</evidence>
<evidence type="ECO:0000313" key="8">
    <source>
        <dbReference type="EMBL" id="ALS04674.1"/>
    </source>
</evidence>
<dbReference type="InterPro" id="IPR019346">
    <property type="entry name" value="Ribosomal_mL42"/>
</dbReference>
<dbReference type="AlphaFoldDB" id="A0A0U2VCI7"/>
<dbReference type="GO" id="GO:0005762">
    <property type="term" value="C:mitochondrial large ribosomal subunit"/>
    <property type="evidence" value="ECO:0007669"/>
    <property type="project" value="TreeGrafter"/>
</dbReference>
<keyword evidence="4 8" id="KW-0689">Ribosomal protein</keyword>
<evidence type="ECO:0000256" key="7">
    <source>
        <dbReference type="ARBA" id="ARBA00035189"/>
    </source>
</evidence>
<proteinExistence type="evidence at transcript level"/>
<evidence type="ECO:0000256" key="2">
    <source>
        <dbReference type="ARBA" id="ARBA00005556"/>
    </source>
</evidence>
<evidence type="ECO:0000256" key="6">
    <source>
        <dbReference type="ARBA" id="ARBA00023274"/>
    </source>
</evidence>
<keyword evidence="3" id="KW-0809">Transit peptide</keyword>
<keyword evidence="6" id="KW-0687">Ribonucleoprotein</keyword>
<comment type="similarity">
    <text evidence="2">Belongs to the mitochondrion-specific ribosomal protein mL42 family.</text>
</comment>
<keyword evidence="5" id="KW-0496">Mitochondrion</keyword>
<organism evidence="8">
    <name type="scientific">Pseudodiaptomus poplesia</name>
    <dbReference type="NCBI Taxonomy" id="213370"/>
    <lineage>
        <taxon>Eukaryota</taxon>
        <taxon>Metazoa</taxon>
        <taxon>Ecdysozoa</taxon>
        <taxon>Arthropoda</taxon>
        <taxon>Crustacea</taxon>
        <taxon>Multicrustacea</taxon>
        <taxon>Hexanauplia</taxon>
        <taxon>Copepoda</taxon>
        <taxon>Calanoida</taxon>
        <taxon>Pseudodiaptomidae</taxon>
        <taxon>Pseudodiaptomus</taxon>
    </lineage>
</organism>
<evidence type="ECO:0000256" key="5">
    <source>
        <dbReference type="ARBA" id="ARBA00023128"/>
    </source>
</evidence>
<dbReference type="EMBL" id="KT754840">
    <property type="protein sequence ID" value="ALS04674.1"/>
    <property type="molecule type" value="mRNA"/>
</dbReference>
<sequence>MSLLRRGFLASPSVASLCSVLIRGPSWGRLLATSANHMSQSKSPPFREEGITTSKGGDIICCWHPEPKYPYELSKPISRNDVKVNGTLKSHLLDDTSDLYHYTAERLQRRELMRLTWTTKHRWFPNFGRKERIKQAARKNPREKPFL</sequence>